<evidence type="ECO:0000313" key="4">
    <source>
        <dbReference type="Proteomes" id="UP000249070"/>
    </source>
</evidence>
<reference evidence="3 4" key="2">
    <citation type="submission" date="2018-05" db="EMBL/GenBank/DDBJ databases">
        <title>Vancomycin-resistant Enterococcus faecium strain from Chelyabinsk, Russia.</title>
        <authorList>
            <person name="Gostev V."/>
            <person name="Goncharov A."/>
            <person name="Kolodzhieva V."/>
            <person name="Suvorov A."/>
            <person name="Sidorenko S."/>
            <person name="Zueva L."/>
        </authorList>
    </citation>
    <scope>NUCLEOTIDE SEQUENCE [LARGE SCALE GENOMIC DNA]</scope>
    <source>
        <strain evidence="3 4">20</strain>
    </source>
</reference>
<dbReference type="EMBL" id="QHGU01000140">
    <property type="protein sequence ID" value="PZM52975.1"/>
    <property type="molecule type" value="Genomic_DNA"/>
</dbReference>
<keyword evidence="1" id="KW-0175">Coiled coil</keyword>
<accession>A0A1W6ASG4</accession>
<dbReference type="EMBL" id="KY595964">
    <property type="protein sequence ID" value="ARJ34094.1"/>
    <property type="molecule type" value="Genomic_DNA"/>
</dbReference>
<dbReference type="Proteomes" id="UP000249070">
    <property type="component" value="Unassembled WGS sequence"/>
</dbReference>
<evidence type="ECO:0000313" key="3">
    <source>
        <dbReference type="EMBL" id="PZM52975.1"/>
    </source>
</evidence>
<dbReference type="RefSeq" id="WP_002351084.1">
    <property type="nucleotide sequence ID" value="NZ_AP027225.1"/>
</dbReference>
<evidence type="ECO:0000256" key="1">
    <source>
        <dbReference type="SAM" id="Coils"/>
    </source>
</evidence>
<reference evidence="2" key="1">
    <citation type="journal article" date="2018" name="Microb. Drug Resist.">
        <title>Dissemination of VanA-Type Enterococcus faecium Isolates in Hungary.</title>
        <authorList>
            <person name="Melegh S."/>
            <person name="Nyul A."/>
            <person name="Kovacs K."/>
            <person name="Kovacs T."/>
            <person name="Ghidan A."/>
            <person name="Dombradi Z."/>
            <person name="Szabo J."/>
            <person name="Berta B."/>
            <person name="Lesinszki V."/>
            <person name="Paszti J."/>
            <person name="Toth A."/>
            <person name="Mestyan G."/>
        </authorList>
    </citation>
    <scope>NUCLEOTIDE SEQUENCE</scope>
    <source>
        <strain evidence="2">VREfm1</strain>
        <plasmid evidence="2">pPEC012</plasmid>
    </source>
</reference>
<gene>
    <name evidence="3" type="ORF">DKP91_14700</name>
</gene>
<dbReference type="AlphaFoldDB" id="A0A1W6ASG4"/>
<name>A0A1W6ASG4_ENTFC</name>
<keyword evidence="2" id="KW-0614">Plasmid</keyword>
<protein>
    <submittedName>
        <fullName evidence="3">DUF536 domain-containing protein</fullName>
    </submittedName>
</protein>
<feature type="coiled-coil region" evidence="1">
    <location>
        <begin position="87"/>
        <end position="135"/>
    </location>
</feature>
<organism evidence="2">
    <name type="scientific">Enterococcus faecium</name>
    <name type="common">Streptococcus faecium</name>
    <dbReference type="NCBI Taxonomy" id="1352"/>
    <lineage>
        <taxon>Bacteria</taxon>
        <taxon>Bacillati</taxon>
        <taxon>Bacillota</taxon>
        <taxon>Bacilli</taxon>
        <taxon>Lactobacillales</taxon>
        <taxon>Enterococcaceae</taxon>
        <taxon>Enterococcus</taxon>
    </lineage>
</organism>
<geneLocation type="plasmid" evidence="2">
    <name>pPEC012</name>
</geneLocation>
<evidence type="ECO:0000313" key="2">
    <source>
        <dbReference type="EMBL" id="ARJ34094.1"/>
    </source>
</evidence>
<proteinExistence type="predicted"/>
<sequence>MADKTIKELAEELGVSKTAINKKVSDKNRKLWFAKNGNKFVINETGQKAIKSMFLVDNANLNRKLVGEKSKTKNHKNTNQVSELKLLSFLEKQLNRKDIQLQEKDNQIKQMQKLLDQQQQLTLQANQQIENLQEQLHLTYTEETPTTESTAFSEKKADNTQPLIEKKWWQIWKSNRTNL</sequence>